<evidence type="ECO:0000256" key="2">
    <source>
        <dbReference type="ARBA" id="ARBA00022670"/>
    </source>
</evidence>
<keyword evidence="4 8" id="KW-0378">Hydrolase</keyword>
<dbReference type="SMART" id="SM00944">
    <property type="entry name" value="Pro-kuma_activ"/>
    <property type="match status" value="1"/>
</dbReference>
<evidence type="ECO:0000256" key="8">
    <source>
        <dbReference type="PROSITE-ProRule" id="PRU01032"/>
    </source>
</evidence>
<feature type="active site" description="Charge relay system" evidence="8">
    <location>
        <position position="325"/>
    </location>
</feature>
<dbReference type="PROSITE" id="PS51695">
    <property type="entry name" value="SEDOLISIN"/>
    <property type="match status" value="1"/>
</dbReference>
<evidence type="ECO:0000259" key="11">
    <source>
        <dbReference type="PROSITE" id="PS51695"/>
    </source>
</evidence>
<evidence type="ECO:0000256" key="3">
    <source>
        <dbReference type="ARBA" id="ARBA00022723"/>
    </source>
</evidence>
<keyword evidence="2 8" id="KW-0645">Protease</keyword>
<evidence type="ECO:0000256" key="7">
    <source>
        <dbReference type="ARBA" id="ARBA00023145"/>
    </source>
</evidence>
<keyword evidence="13" id="KW-1185">Reference proteome</keyword>
<dbReference type="InterPro" id="IPR023828">
    <property type="entry name" value="Peptidase_S8_Ser-AS"/>
</dbReference>
<dbReference type="PROSITE" id="PS51892">
    <property type="entry name" value="SUBTILASE"/>
    <property type="match status" value="1"/>
</dbReference>
<protein>
    <submittedName>
        <fullName evidence="12">Pseudomonalisin</fullName>
    </submittedName>
</protein>
<evidence type="ECO:0000313" key="12">
    <source>
        <dbReference type="EMBL" id="SIO26210.1"/>
    </source>
</evidence>
<dbReference type="Pfam" id="PF09286">
    <property type="entry name" value="Pro-kuma_activ"/>
    <property type="match status" value="1"/>
</dbReference>
<evidence type="ECO:0000256" key="5">
    <source>
        <dbReference type="ARBA" id="ARBA00022825"/>
    </source>
</evidence>
<dbReference type="GO" id="GO:0004252">
    <property type="term" value="F:serine-type endopeptidase activity"/>
    <property type="evidence" value="ECO:0007669"/>
    <property type="project" value="UniProtKB-UniRule"/>
</dbReference>
<feature type="active site" description="Charge relay system" evidence="8">
    <location>
        <position position="329"/>
    </location>
</feature>
<dbReference type="InterPro" id="IPR030400">
    <property type="entry name" value="Sedolisin_dom"/>
</dbReference>
<dbReference type="SUPFAM" id="SSF52743">
    <property type="entry name" value="Subtilisin-like"/>
    <property type="match status" value="1"/>
</dbReference>
<sequence length="671" mass="68862">MPTQAPSWVARFSGATRRFSVLSLIGLSSTGLLTSAANAQANSQDWVSTRTHAFITSPPNNPVNGALVTPQAATNATSEVPANKPVHVVITLKLRNQQNLETFIRQVNQPGSPNFRQYLTPDQILSTYAPTDAQVAAVQQYLTQAGFTNVQVAKNRMLVTADGTAATTRAAFNTSLVQFNDAGRQVYANSGDAQVPAALSEVVDAVLGLQNVVTAHTNYHLAQPGQPAQSAQAAASIAADASKKSAAKAILTGHNPVEFSTLYDAGSTPTAASTTIGIISEGDLSQTLSDLQTFTSNNSLGTVQTNVVQTGPSGSDYSDTSGTVEWNLDSQSIVGAAGGAVNQLMFYDAPSMNLGDITAAYNQAVSDNVAKVINVSLGVCEASAQQGGSQSADDAIFKVAMAQGQTFSVSAGDHGVYECENGVPPSNLSSYSVSEPATSPYVISVGGTSLYTKGSQYDHESVWNSGLDNTGALWATGGGISQYEAAPSWQSAVTGNQSRTVPDIGFDADSASGAILVYQGQTVGTIPGYGPTDPNVIGGTSLAAPIFSGIWARVQSANNNGLAFPGATIYSDVPTDPSLVHSVLTGNNGITQGGVTYGYSATQGFDFDTGWGSFSIARLNSDFGSTPSIASGNGTAGSSSDSGGGSANLFSLLASFFNGLWSMLSGSTATA</sequence>
<dbReference type="AlphaFoldDB" id="A0A1N6I2G8"/>
<gene>
    <name evidence="12" type="ORF">SAMN05444165_1761</name>
</gene>
<dbReference type="PANTHER" id="PTHR14218">
    <property type="entry name" value="PROTEASE S8 TRIPEPTIDYL PEPTIDASE I CLN2"/>
    <property type="match status" value="1"/>
</dbReference>
<evidence type="ECO:0000256" key="1">
    <source>
        <dbReference type="ARBA" id="ARBA00001913"/>
    </source>
</evidence>
<feature type="domain" description="Peptidase S53" evidence="11">
    <location>
        <begin position="253"/>
        <end position="626"/>
    </location>
</feature>
<comment type="similarity">
    <text evidence="9">Belongs to the peptidase S8 family.</text>
</comment>
<dbReference type="InterPro" id="IPR050819">
    <property type="entry name" value="Tripeptidyl-peptidase_I"/>
</dbReference>
<dbReference type="OrthoDB" id="5481934at2"/>
<dbReference type="CDD" id="cd11377">
    <property type="entry name" value="Pro-peptidase_S53"/>
    <property type="match status" value="1"/>
</dbReference>
<dbReference type="Proteomes" id="UP000185151">
    <property type="component" value="Unassembled WGS sequence"/>
</dbReference>
<comment type="caution">
    <text evidence="8">Lacks conserved residue(s) required for the propagation of feature annotation.</text>
</comment>
<evidence type="ECO:0000256" key="10">
    <source>
        <dbReference type="SAM" id="SignalP"/>
    </source>
</evidence>
<dbReference type="GO" id="GO:0046872">
    <property type="term" value="F:metal ion binding"/>
    <property type="evidence" value="ECO:0007669"/>
    <property type="project" value="UniProtKB-KW"/>
</dbReference>
<feature type="active site" description="Charge relay system" evidence="8">
    <location>
        <position position="541"/>
    </location>
</feature>
<dbReference type="PROSITE" id="PS00138">
    <property type="entry name" value="SUBTILASE_SER"/>
    <property type="match status" value="1"/>
</dbReference>
<dbReference type="PANTHER" id="PTHR14218:SF15">
    <property type="entry name" value="TRIPEPTIDYL-PEPTIDASE 1"/>
    <property type="match status" value="1"/>
</dbReference>
<reference evidence="12 13" key="1">
    <citation type="submission" date="2016-11" db="EMBL/GenBank/DDBJ databases">
        <authorList>
            <person name="Jaros S."/>
            <person name="Januszkiewicz K."/>
            <person name="Wedrychowicz H."/>
        </authorList>
    </citation>
    <scope>NUCLEOTIDE SEQUENCE [LARGE SCALE GENOMIC DNA]</scope>
    <source>
        <strain evidence="12 13">GAS95</strain>
    </source>
</reference>
<keyword evidence="3" id="KW-0479">Metal-binding</keyword>
<evidence type="ECO:0000256" key="4">
    <source>
        <dbReference type="ARBA" id="ARBA00022801"/>
    </source>
</evidence>
<keyword evidence="6" id="KW-0106">Calcium</keyword>
<evidence type="ECO:0000256" key="9">
    <source>
        <dbReference type="PROSITE-ProRule" id="PRU01240"/>
    </source>
</evidence>
<accession>A0A1N6I2G8</accession>
<dbReference type="GO" id="GO:0006508">
    <property type="term" value="P:proteolysis"/>
    <property type="evidence" value="ECO:0007669"/>
    <property type="project" value="UniProtKB-KW"/>
</dbReference>
<keyword evidence="7" id="KW-0865">Zymogen</keyword>
<organism evidence="12 13">
    <name type="scientific">Paraburkholderia phenazinium</name>
    <dbReference type="NCBI Taxonomy" id="60549"/>
    <lineage>
        <taxon>Bacteria</taxon>
        <taxon>Pseudomonadati</taxon>
        <taxon>Pseudomonadota</taxon>
        <taxon>Betaproteobacteria</taxon>
        <taxon>Burkholderiales</taxon>
        <taxon>Burkholderiaceae</taxon>
        <taxon>Paraburkholderia</taxon>
    </lineage>
</organism>
<name>A0A1N6I2G8_9BURK</name>
<dbReference type="InterPro" id="IPR015366">
    <property type="entry name" value="S53_propep"/>
</dbReference>
<proteinExistence type="inferred from homology"/>
<keyword evidence="10" id="KW-0732">Signal</keyword>
<dbReference type="Gene3D" id="3.40.50.200">
    <property type="entry name" value="Peptidase S8/S53 domain"/>
    <property type="match status" value="1"/>
</dbReference>
<dbReference type="GO" id="GO:0008240">
    <property type="term" value="F:tripeptidyl-peptidase activity"/>
    <property type="evidence" value="ECO:0007669"/>
    <property type="project" value="TreeGrafter"/>
</dbReference>
<feature type="signal peptide" evidence="10">
    <location>
        <begin position="1"/>
        <end position="39"/>
    </location>
</feature>
<evidence type="ECO:0000313" key="13">
    <source>
        <dbReference type="Proteomes" id="UP000185151"/>
    </source>
</evidence>
<feature type="chain" id="PRO_5012478360" evidence="10">
    <location>
        <begin position="40"/>
        <end position="671"/>
    </location>
</feature>
<comment type="cofactor">
    <cofactor evidence="1">
        <name>Ca(2+)</name>
        <dbReference type="ChEBI" id="CHEBI:29108"/>
    </cofactor>
</comment>
<dbReference type="EMBL" id="FSRU01000001">
    <property type="protein sequence ID" value="SIO26210.1"/>
    <property type="molecule type" value="Genomic_DNA"/>
</dbReference>
<dbReference type="CDD" id="cd04056">
    <property type="entry name" value="Peptidases_S53"/>
    <property type="match status" value="1"/>
</dbReference>
<dbReference type="SUPFAM" id="SSF54897">
    <property type="entry name" value="Protease propeptides/inhibitors"/>
    <property type="match status" value="1"/>
</dbReference>
<evidence type="ECO:0000256" key="6">
    <source>
        <dbReference type="ARBA" id="ARBA00022837"/>
    </source>
</evidence>
<dbReference type="InterPro" id="IPR036852">
    <property type="entry name" value="Peptidase_S8/S53_dom_sf"/>
</dbReference>
<keyword evidence="5 8" id="KW-0720">Serine protease</keyword>